<evidence type="ECO:0000259" key="2">
    <source>
        <dbReference type="Pfam" id="PF01370"/>
    </source>
</evidence>
<protein>
    <submittedName>
        <fullName evidence="3">NAD-dependent epimerase/dehydratase family protein</fullName>
    </submittedName>
</protein>
<dbReference type="InterPro" id="IPR001509">
    <property type="entry name" value="Epimerase_deHydtase"/>
</dbReference>
<sequence>MKIKVLITGATGMVGEGVLQECLQNDQVEKILLINRKSSGYQDSKIEEVLIDDFFDLTAIQNIVKGYDACFFCLGISSIGMNEADYTRTTYDLTLHFAEMLANVNPQMTFCYVSGAGTDSTEKKKTMWARVKGKTENDLLKLPLQVYNFRPAFMKPFKNAKHVKPSLKPLIGFMSLFRPLNPSYFLTLEEVGDAMINVSLHGYSKDILETKDISFMSSTR</sequence>
<dbReference type="EMBL" id="CP045652">
    <property type="protein sequence ID" value="QGA27322.1"/>
    <property type="molecule type" value="Genomic_DNA"/>
</dbReference>
<dbReference type="Proteomes" id="UP000326921">
    <property type="component" value="Chromosome"/>
</dbReference>
<dbReference type="SUPFAM" id="SSF51735">
    <property type="entry name" value="NAD(P)-binding Rossmann-fold domains"/>
    <property type="match status" value="1"/>
</dbReference>
<evidence type="ECO:0000313" key="4">
    <source>
        <dbReference type="Proteomes" id="UP000326921"/>
    </source>
</evidence>
<dbReference type="GO" id="GO:0016020">
    <property type="term" value="C:membrane"/>
    <property type="evidence" value="ECO:0007669"/>
    <property type="project" value="UniProtKB-SubCell"/>
</dbReference>
<comment type="subcellular location">
    <subcellularLocation>
        <location evidence="1">Membrane</location>
    </subcellularLocation>
</comment>
<dbReference type="PANTHER" id="PTHR14097">
    <property type="entry name" value="OXIDOREDUCTASE HTATIP2"/>
    <property type="match status" value="1"/>
</dbReference>
<organism evidence="3 4">
    <name type="scientific">Sphingobacterium zhuxiongii</name>
    <dbReference type="NCBI Taxonomy" id="2662364"/>
    <lineage>
        <taxon>Bacteria</taxon>
        <taxon>Pseudomonadati</taxon>
        <taxon>Bacteroidota</taxon>
        <taxon>Sphingobacteriia</taxon>
        <taxon>Sphingobacteriales</taxon>
        <taxon>Sphingobacteriaceae</taxon>
        <taxon>Sphingobacterium</taxon>
    </lineage>
</organism>
<dbReference type="RefSeq" id="WP_153512160.1">
    <property type="nucleotide sequence ID" value="NZ_CP045652.1"/>
</dbReference>
<dbReference type="Gene3D" id="3.40.50.720">
    <property type="entry name" value="NAD(P)-binding Rossmann-like Domain"/>
    <property type="match status" value="1"/>
</dbReference>
<accession>A0A5Q0QHP2</accession>
<keyword evidence="4" id="KW-1185">Reference proteome</keyword>
<feature type="domain" description="NAD-dependent epimerase/dehydratase" evidence="2">
    <location>
        <begin position="5"/>
        <end position="115"/>
    </location>
</feature>
<evidence type="ECO:0000313" key="3">
    <source>
        <dbReference type="EMBL" id="QGA27322.1"/>
    </source>
</evidence>
<proteinExistence type="predicted"/>
<gene>
    <name evidence="3" type="ORF">GFH32_13820</name>
</gene>
<dbReference type="PANTHER" id="PTHR14097:SF8">
    <property type="entry name" value="NAD(P)-BINDING DOMAIN-CONTAINING PROTEIN"/>
    <property type="match status" value="1"/>
</dbReference>
<dbReference type="KEGG" id="sphe:GFH32_13820"/>
<evidence type="ECO:0000256" key="1">
    <source>
        <dbReference type="ARBA" id="ARBA00004370"/>
    </source>
</evidence>
<dbReference type="InterPro" id="IPR036291">
    <property type="entry name" value="NAD(P)-bd_dom_sf"/>
</dbReference>
<dbReference type="Pfam" id="PF01370">
    <property type="entry name" value="Epimerase"/>
    <property type="match status" value="1"/>
</dbReference>
<name>A0A5Q0QHP2_9SPHI</name>
<dbReference type="AlphaFoldDB" id="A0A5Q0QHP2"/>
<reference evidence="3 4" key="1">
    <citation type="submission" date="2019-10" db="EMBL/GenBank/DDBJ databases">
        <authorList>
            <person name="Dong K."/>
        </authorList>
    </citation>
    <scope>NUCLEOTIDE SEQUENCE [LARGE SCALE GENOMIC DNA]</scope>
    <source>
        <strain evidence="4">dk4302</strain>
    </source>
</reference>